<feature type="transmembrane region" description="Helical" evidence="1">
    <location>
        <begin position="55"/>
        <end position="77"/>
    </location>
</feature>
<proteinExistence type="predicted"/>
<protein>
    <submittedName>
        <fullName evidence="2">Rubrerythrin</fullName>
    </submittedName>
</protein>
<accession>A0ABV6YJ01</accession>
<keyword evidence="3" id="KW-1185">Reference proteome</keyword>
<keyword evidence="1" id="KW-1133">Transmembrane helix</keyword>
<keyword evidence="1" id="KW-0472">Membrane</keyword>
<sequence length="185" mass="20082">MAKLMRCKACGFTTLESQIKHVCDACGMPKAVFEEYKETISAKRKRILDLHLHPIAVHFPQAIASLIPLLILAGLVLDQRLAAELLTTVKVLVVPLPFFVLGACFVGLIDGKTRFKKLATPLLIRKIVLSVVLLVLSTVMCILVLVSGLESGIRFVVLVLSLGCIGCEMLLGNIGAKLMYAQLKG</sequence>
<feature type="transmembrane region" description="Helical" evidence="1">
    <location>
        <begin position="123"/>
        <end position="146"/>
    </location>
</feature>
<comment type="caution">
    <text evidence="2">The sequence shown here is derived from an EMBL/GenBank/DDBJ whole genome shotgun (WGS) entry which is preliminary data.</text>
</comment>
<organism evidence="2 3">
    <name type="scientific">Eiseniibacteriota bacterium</name>
    <dbReference type="NCBI Taxonomy" id="2212470"/>
    <lineage>
        <taxon>Bacteria</taxon>
        <taxon>Candidatus Eiseniibacteriota</taxon>
    </lineage>
</organism>
<feature type="transmembrane region" description="Helical" evidence="1">
    <location>
        <begin position="89"/>
        <end position="111"/>
    </location>
</feature>
<dbReference type="EMBL" id="JBHPKH010000011">
    <property type="protein sequence ID" value="MFC1572303.1"/>
    <property type="molecule type" value="Genomic_DNA"/>
</dbReference>
<name>A0ABV6YJ01_UNCEI</name>
<keyword evidence="1" id="KW-0812">Transmembrane</keyword>
<reference evidence="2 3" key="1">
    <citation type="submission" date="2024-09" db="EMBL/GenBank/DDBJ databases">
        <authorList>
            <person name="D'Angelo T."/>
        </authorList>
    </citation>
    <scope>NUCLEOTIDE SEQUENCE [LARGE SCALE GENOMIC DNA]</scope>
    <source>
        <strain evidence="2">SAG AM-320-E07</strain>
    </source>
</reference>
<dbReference type="SUPFAM" id="SSF57802">
    <property type="entry name" value="Rubredoxin-like"/>
    <property type="match status" value="1"/>
</dbReference>
<evidence type="ECO:0000313" key="2">
    <source>
        <dbReference type="EMBL" id="MFC1572303.1"/>
    </source>
</evidence>
<evidence type="ECO:0000313" key="3">
    <source>
        <dbReference type="Proteomes" id="UP001593833"/>
    </source>
</evidence>
<feature type="transmembrane region" description="Helical" evidence="1">
    <location>
        <begin position="152"/>
        <end position="171"/>
    </location>
</feature>
<dbReference type="Proteomes" id="UP001593833">
    <property type="component" value="Unassembled WGS sequence"/>
</dbReference>
<evidence type="ECO:0000256" key="1">
    <source>
        <dbReference type="SAM" id="Phobius"/>
    </source>
</evidence>
<gene>
    <name evidence="2" type="ORF">ACFL6M_01770</name>
</gene>